<protein>
    <submittedName>
        <fullName evidence="2">Putative glycoprotease M22</fullName>
    </submittedName>
</protein>
<name>A0A2P2CBI4_9ZZZZ</name>
<proteinExistence type="predicted"/>
<dbReference type="InterPro" id="IPR043129">
    <property type="entry name" value="ATPase_NBD"/>
</dbReference>
<reference evidence="2" key="1">
    <citation type="submission" date="2015-08" db="EMBL/GenBank/DDBJ databases">
        <authorList>
            <person name="Babu N.S."/>
            <person name="Beckwith C.J."/>
            <person name="Beseler K.G."/>
            <person name="Brison A."/>
            <person name="Carone J.V."/>
            <person name="Caskin T.P."/>
            <person name="Diamond M."/>
            <person name="Durham M.E."/>
            <person name="Foxe J.M."/>
            <person name="Go M."/>
            <person name="Henderson B.A."/>
            <person name="Jones I.B."/>
            <person name="McGettigan J.A."/>
            <person name="Micheletti S.J."/>
            <person name="Nasrallah M.E."/>
            <person name="Ortiz D."/>
            <person name="Piller C.R."/>
            <person name="Privatt S.R."/>
            <person name="Schneider S.L."/>
            <person name="Sharp S."/>
            <person name="Smith T.C."/>
            <person name="Stanton J.D."/>
            <person name="Ullery H.E."/>
            <person name="Wilson R.J."/>
            <person name="Serrano M.G."/>
            <person name="Buck G."/>
            <person name="Lee V."/>
            <person name="Wang Y."/>
            <person name="Carvalho R."/>
            <person name="Voegtly L."/>
            <person name="Shi R."/>
            <person name="Duckworth R."/>
            <person name="Johnson A."/>
            <person name="Loviza R."/>
            <person name="Walstead R."/>
            <person name="Shah Z."/>
            <person name="Kiflezghi M."/>
            <person name="Wade K."/>
            <person name="Ball S.L."/>
            <person name="Bradley K.W."/>
            <person name="Asai D.J."/>
            <person name="Bowman C.A."/>
            <person name="Russell D.A."/>
            <person name="Pope W.H."/>
            <person name="Jacobs-Sera D."/>
            <person name="Hendrix R.W."/>
            <person name="Hatfull G.F."/>
        </authorList>
    </citation>
    <scope>NUCLEOTIDE SEQUENCE</scope>
</reference>
<evidence type="ECO:0000313" key="2">
    <source>
        <dbReference type="EMBL" id="CUR59331.1"/>
    </source>
</evidence>
<dbReference type="GO" id="GO:0006508">
    <property type="term" value="P:proteolysis"/>
    <property type="evidence" value="ECO:0007669"/>
    <property type="project" value="UniProtKB-KW"/>
</dbReference>
<dbReference type="SUPFAM" id="SSF53067">
    <property type="entry name" value="Actin-like ATPase domain"/>
    <property type="match status" value="2"/>
</dbReference>
<sequence>MLLAFDTATANVSACLYDDDSRVVLAQRNGVGPMKHGELLAPAIDQLLTEAGVSRLDLTAIVVGVGPGPYTGLRVGVVTARTLGHALGLPVHGVCSLDAIAFAAEVDEPFLVTTDARRKELFWASYDVSGARVDGPHVGKPADLPPDLLVLGAGPDLYPGAFERTGRPRDPLASSLAELVASGGARLLEAEPIYLRRPDAVAPGQPKRVS</sequence>
<dbReference type="PANTHER" id="PTHR11735:SF11">
    <property type="entry name" value="TRNA THREONYLCARBAMOYLADENOSINE BIOSYNTHESIS PROTEIN TSAB"/>
    <property type="match status" value="1"/>
</dbReference>
<dbReference type="AlphaFoldDB" id="A0A2P2CBI4"/>
<dbReference type="InterPro" id="IPR000905">
    <property type="entry name" value="Gcp-like_dom"/>
</dbReference>
<accession>A0A2P2CBI4</accession>
<keyword evidence="2" id="KW-0378">Hydrolase</keyword>
<dbReference type="EMBL" id="CZKA01000054">
    <property type="protein sequence ID" value="CUR59331.1"/>
    <property type="molecule type" value="Genomic_DNA"/>
</dbReference>
<dbReference type="InterPro" id="IPR022496">
    <property type="entry name" value="T6A_TsaB"/>
</dbReference>
<dbReference type="GO" id="GO:0002949">
    <property type="term" value="P:tRNA threonylcarbamoyladenosine modification"/>
    <property type="evidence" value="ECO:0007669"/>
    <property type="project" value="InterPro"/>
</dbReference>
<dbReference type="GO" id="GO:0008233">
    <property type="term" value="F:peptidase activity"/>
    <property type="evidence" value="ECO:0007669"/>
    <property type="project" value="UniProtKB-KW"/>
</dbReference>
<evidence type="ECO:0000259" key="1">
    <source>
        <dbReference type="Pfam" id="PF00814"/>
    </source>
</evidence>
<feature type="domain" description="Gcp-like" evidence="1">
    <location>
        <begin position="30"/>
        <end position="134"/>
    </location>
</feature>
<dbReference type="GO" id="GO:0005829">
    <property type="term" value="C:cytosol"/>
    <property type="evidence" value="ECO:0007669"/>
    <property type="project" value="TreeGrafter"/>
</dbReference>
<dbReference type="Pfam" id="PF00814">
    <property type="entry name" value="TsaD"/>
    <property type="match status" value="1"/>
</dbReference>
<dbReference type="PANTHER" id="PTHR11735">
    <property type="entry name" value="TRNA N6-ADENOSINE THREONYLCARBAMOYLTRANSFERASE"/>
    <property type="match status" value="1"/>
</dbReference>
<keyword evidence="2" id="KW-0645">Protease</keyword>
<dbReference type="CDD" id="cd24032">
    <property type="entry name" value="ASKHA_NBD_TsaB"/>
    <property type="match status" value="1"/>
</dbReference>
<gene>
    <name evidence="2" type="ORF">NOCA2580028</name>
</gene>
<dbReference type="Gene3D" id="3.30.420.40">
    <property type="match status" value="2"/>
</dbReference>
<organism evidence="2">
    <name type="scientific">metagenome</name>
    <dbReference type="NCBI Taxonomy" id="256318"/>
    <lineage>
        <taxon>unclassified sequences</taxon>
        <taxon>metagenomes</taxon>
    </lineage>
</organism>
<dbReference type="NCBIfam" id="TIGR03725">
    <property type="entry name" value="T6A_YeaZ"/>
    <property type="match status" value="1"/>
</dbReference>